<keyword evidence="6 13" id="KW-1133">Transmembrane helix</keyword>
<dbReference type="GO" id="GO:0030317">
    <property type="term" value="P:flagellated sperm motility"/>
    <property type="evidence" value="ECO:0007669"/>
    <property type="project" value="TreeGrafter"/>
</dbReference>
<feature type="domain" description="CATSPERE first N-terminal" evidence="15">
    <location>
        <begin position="8"/>
        <end position="96"/>
    </location>
</feature>
<dbReference type="InterPro" id="IPR053816">
    <property type="entry name" value="CATSPERE_beta-prop"/>
</dbReference>
<evidence type="ECO:0000313" key="20">
    <source>
        <dbReference type="Ensembl" id="ENSOGAP00000005512.2"/>
    </source>
</evidence>
<dbReference type="InterPro" id="IPR053818">
    <property type="entry name" value="CATSPERE_NTD1"/>
</dbReference>
<dbReference type="GO" id="GO:0036128">
    <property type="term" value="C:CatSper complex"/>
    <property type="evidence" value="ECO:0007669"/>
    <property type="project" value="InterPro"/>
</dbReference>
<dbReference type="EMBL" id="AAQR03148323">
    <property type="status" value="NOT_ANNOTATED_CDS"/>
    <property type="molecule type" value="Genomic_DNA"/>
</dbReference>
<evidence type="ECO:0000313" key="21">
    <source>
        <dbReference type="Proteomes" id="UP000005225"/>
    </source>
</evidence>
<feature type="transmembrane region" description="Helical" evidence="13">
    <location>
        <begin position="909"/>
        <end position="932"/>
    </location>
</feature>
<protein>
    <submittedName>
        <fullName evidence="20">Catsper channel auxiliary subunit epsilon</fullName>
    </submittedName>
</protein>
<dbReference type="EMBL" id="AAQR03148329">
    <property type="status" value="NOT_ANNOTATED_CDS"/>
    <property type="molecule type" value="Genomic_DNA"/>
</dbReference>
<dbReference type="GeneTree" id="ENSGT00940000162691"/>
<keyword evidence="10" id="KW-0325">Glycoprotein</keyword>
<evidence type="ECO:0000256" key="6">
    <source>
        <dbReference type="ARBA" id="ARBA00022989"/>
    </source>
</evidence>
<dbReference type="AlphaFoldDB" id="H0WTM2"/>
<dbReference type="Pfam" id="PF22841">
    <property type="entry name" value="CATSPERE_NTD1"/>
    <property type="match status" value="1"/>
</dbReference>
<keyword evidence="2" id="KW-1003">Cell membrane</keyword>
<reference evidence="20" key="3">
    <citation type="submission" date="2025-09" db="UniProtKB">
        <authorList>
            <consortium name="Ensembl"/>
        </authorList>
    </citation>
    <scope>IDENTIFICATION</scope>
</reference>
<sequence length="956" mass="110496">MSAREVAVLLSWLSCCCSALWRYYCNSPHYQIFSTRSTIKLEYEGTSFSEWSVPEACHIQDKKLPTTELRCSSSGYHLIKPLVTGPDEEERYLFVDSSYICFLWYYKVEHTKKSFQLLAITIWVYDPENADPGELQRKAEQPSRNSIVLSTQLNTLGQQPTIYTIMKRKIYLPKALDDGKRRGGTWLVLLPVAMDDVLNEIKGNLVTFEDCFVADLFFLLPFPIPTLPETPGFLPLTSQAGSQLITSTIACLPSVAIVVTEMETYQTNDSFQTWTTVRVPPNILSDAERQSVTQVIIFPQGIFFLINNILYLKAINGFKRLGRDENMPDNGIMGIITRKWCWTKYLLKREKIRSTMAIWTENEIYLQHGHLKFVRIVTTEELKNLLNLSPAATLTIQNVAYTGHPLEVSVLLNYCMTCTVTKKNFIMIYNEDSKQWVCQEFTLDVPIDSSLVQYFLFSATPELILKDKDRAYYCYHNFSVIGVLETPTGNGDLSALADGSIVHDVFIDYYGNILVKMENNILFYSKINVRESVKLHEWMSSTVRTAFLLNTSGETYLLSAFSNGTIHAQEYPLNLEVKSISHKTKEKCPYTALQNNINRIFYFLDKGENLVIWSQLIYPENYGLFTAVDYYGPKILKTKEQSYYEIAFGQCTKTLTLEFFQNINYEGADDYFKLQDQNMGLVLIELRPSQYSYTCTRAHKMFQVAVGCDAKKHIAVQGFSKENCLRHDFTYVIERSFLRDRPLNNLKVKYNWEEYGCPLRLDFTEKFHPVIQLFDDTVFVKEVEANFIVWEIHGRDDYSFNNTMKESGCLNEAQTWKSMIELNKHLPLEDVWGPENYRPCFSYAIGKPGDLTQPYEIINRTNNNHILWPFGQSGMYVFRVKILDPNYSFCNLTAIFAIETFGTIPSPSAYVVAAFLFILLLMFFTVLVLSYFRYMTIYRRYIYEPLNKPLGKSKTK</sequence>
<reference evidence="21" key="1">
    <citation type="submission" date="2011-03" db="EMBL/GenBank/DDBJ databases">
        <title>Version 3 of the genome sequence of Otolemur garnettii (Bushbaby).</title>
        <authorList>
            <consortium name="The Broad Institute Genome Sequencing Platform"/>
            <person name="Di Palma F."/>
            <person name="Johnson J."/>
            <person name="Lander E.S."/>
            <person name="Lindblad-Toh K."/>
            <person name="Jaffe D.B."/>
            <person name="Gnerre S."/>
            <person name="MacCallum I."/>
            <person name="Przybylski D."/>
            <person name="Ribeiro F.J."/>
            <person name="Burton J.N."/>
            <person name="Walker B.J."/>
            <person name="Sharpe T."/>
            <person name="Hall G."/>
        </authorList>
    </citation>
    <scope>NUCLEOTIDE SEQUENCE [LARGE SCALE GENOMIC DNA]</scope>
</reference>
<evidence type="ECO:0000256" key="13">
    <source>
        <dbReference type="SAM" id="Phobius"/>
    </source>
</evidence>
<dbReference type="GO" id="GO:0097228">
    <property type="term" value="C:sperm principal piece"/>
    <property type="evidence" value="ECO:0007669"/>
    <property type="project" value="Ensembl"/>
</dbReference>
<feature type="domain" description="CATSPERD/E C-terminal" evidence="19">
    <location>
        <begin position="730"/>
        <end position="931"/>
    </location>
</feature>
<dbReference type="eggNOG" id="ENOG502R8SD">
    <property type="taxonomic scope" value="Eukaryota"/>
</dbReference>
<accession>H0WTM2</accession>
<organism evidence="20 21">
    <name type="scientific">Otolemur garnettii</name>
    <name type="common">Small-eared galago</name>
    <name type="synonym">Garnett's greater bushbaby</name>
    <dbReference type="NCBI Taxonomy" id="30611"/>
    <lineage>
        <taxon>Eukaryota</taxon>
        <taxon>Metazoa</taxon>
        <taxon>Chordata</taxon>
        <taxon>Craniata</taxon>
        <taxon>Vertebrata</taxon>
        <taxon>Euteleostomi</taxon>
        <taxon>Mammalia</taxon>
        <taxon>Eutheria</taxon>
        <taxon>Euarchontoglires</taxon>
        <taxon>Primates</taxon>
        <taxon>Strepsirrhini</taxon>
        <taxon>Lorisiformes</taxon>
        <taxon>Galagidae</taxon>
        <taxon>Otolemur</taxon>
    </lineage>
</organism>
<evidence type="ECO:0000256" key="9">
    <source>
        <dbReference type="ARBA" id="ARBA00023157"/>
    </source>
</evidence>
<feature type="domain" description="CATSPERE second N-terminal" evidence="16">
    <location>
        <begin position="101"/>
        <end position="191"/>
    </location>
</feature>
<proteinExistence type="inferred from homology"/>
<comment type="similarity">
    <text evidence="1">Belongs to the CATSPERD family.</text>
</comment>
<evidence type="ECO:0000256" key="12">
    <source>
        <dbReference type="ARBA" id="ARBA00037793"/>
    </source>
</evidence>
<evidence type="ECO:0000256" key="1">
    <source>
        <dbReference type="ARBA" id="ARBA00010246"/>
    </source>
</evidence>
<evidence type="ECO:0000259" key="18">
    <source>
        <dbReference type="Pfam" id="PF22849"/>
    </source>
</evidence>
<evidence type="ECO:0000259" key="17">
    <source>
        <dbReference type="Pfam" id="PF22844"/>
    </source>
</evidence>
<dbReference type="PANTHER" id="PTHR33722">
    <property type="entry name" value="CATION CHANNEL SPERM-ASSOCIATED PROTEIN SUBUNIT DELTA-RELATED"/>
    <property type="match status" value="1"/>
</dbReference>
<dbReference type="InterPro" id="IPR028751">
    <property type="entry name" value="CATSPERD/E"/>
</dbReference>
<dbReference type="Pfam" id="PF22843">
    <property type="entry name" value="CATSPERE_NTD2"/>
    <property type="match status" value="1"/>
</dbReference>
<dbReference type="GO" id="GO:0048240">
    <property type="term" value="P:sperm capacitation"/>
    <property type="evidence" value="ECO:0007669"/>
    <property type="project" value="TreeGrafter"/>
</dbReference>
<dbReference type="HOGENOM" id="CLU_014273_0_0_1"/>
<keyword evidence="4 14" id="KW-0732">Signal</keyword>
<dbReference type="InterPro" id="IPR053815">
    <property type="entry name" value="CATSPERE_Ig-like"/>
</dbReference>
<dbReference type="FunCoup" id="H0WTM2">
    <property type="interactions" value="16"/>
</dbReference>
<comment type="subcellular location">
    <subcellularLocation>
        <location evidence="12">Cell projection</location>
        <location evidence="12">Cilium</location>
        <location evidence="12">Flagellum membrane</location>
        <topology evidence="12">Single-pass type I membrane protein</topology>
    </subcellularLocation>
</comment>
<feature type="signal peptide" evidence="14">
    <location>
        <begin position="1"/>
        <end position="19"/>
    </location>
</feature>
<dbReference type="OMA" id="YRHCFSY"/>
<dbReference type="EMBL" id="AAQR03148328">
    <property type="status" value="NOT_ANNOTATED_CDS"/>
    <property type="molecule type" value="Genomic_DNA"/>
</dbReference>
<evidence type="ECO:0000256" key="11">
    <source>
        <dbReference type="ARBA" id="ARBA00023273"/>
    </source>
</evidence>
<dbReference type="EMBL" id="AAQR03148326">
    <property type="status" value="NOT_ANNOTATED_CDS"/>
    <property type="molecule type" value="Genomic_DNA"/>
</dbReference>
<evidence type="ECO:0000256" key="8">
    <source>
        <dbReference type="ARBA" id="ARBA00023136"/>
    </source>
</evidence>
<evidence type="ECO:0000256" key="4">
    <source>
        <dbReference type="ARBA" id="ARBA00022729"/>
    </source>
</evidence>
<evidence type="ECO:0000256" key="3">
    <source>
        <dbReference type="ARBA" id="ARBA00022692"/>
    </source>
</evidence>
<keyword evidence="11" id="KW-0966">Cell projection</keyword>
<dbReference type="InterPro" id="IPR053814">
    <property type="entry name" value="CATSPERD/E_C"/>
</dbReference>
<dbReference type="Proteomes" id="UP000005225">
    <property type="component" value="Unassembled WGS sequence"/>
</dbReference>
<dbReference type="STRING" id="30611.ENSOGAP00000005512"/>
<dbReference type="Pfam" id="PF22850">
    <property type="entry name" value="CATSPERD-E_C"/>
    <property type="match status" value="1"/>
</dbReference>
<dbReference type="PANTHER" id="PTHR33722:SF3">
    <property type="entry name" value="CATION CHANNEL SPERM-ASSOCIATED AUXILIARY SUBUNIT EPSILON"/>
    <property type="match status" value="1"/>
</dbReference>
<evidence type="ECO:0000259" key="19">
    <source>
        <dbReference type="Pfam" id="PF22850"/>
    </source>
</evidence>
<keyword evidence="5" id="KW-0282">Flagellum</keyword>
<dbReference type="InParanoid" id="H0WTM2"/>
<keyword evidence="3 13" id="KW-0812">Transmembrane</keyword>
<dbReference type="Pfam" id="PF22849">
    <property type="entry name" value="CATSPERE_Ig-like"/>
    <property type="match status" value="1"/>
</dbReference>
<feature type="domain" description="CATSPERE Ig-like" evidence="18">
    <location>
        <begin position="592"/>
        <end position="702"/>
    </location>
</feature>
<dbReference type="Ensembl" id="ENSOGAT00000006173.2">
    <property type="protein sequence ID" value="ENSOGAP00000005512.2"/>
    <property type="gene ID" value="ENSOGAG00000006168.2"/>
</dbReference>
<dbReference type="EMBL" id="AAQR03148325">
    <property type="status" value="NOT_ANNOTATED_CDS"/>
    <property type="molecule type" value="Genomic_DNA"/>
</dbReference>
<keyword evidence="9" id="KW-1015">Disulfide bond</keyword>
<feature type="domain" description="CATSPERE beta-propeller" evidence="17">
    <location>
        <begin position="233"/>
        <end position="581"/>
    </location>
</feature>
<reference evidence="20" key="2">
    <citation type="submission" date="2025-08" db="UniProtKB">
        <authorList>
            <consortium name="Ensembl"/>
        </authorList>
    </citation>
    <scope>IDENTIFICATION</scope>
</reference>
<dbReference type="EMBL" id="AAQR03148330">
    <property type="status" value="NOT_ANNOTATED_CDS"/>
    <property type="molecule type" value="Genomic_DNA"/>
</dbReference>
<keyword evidence="7" id="KW-0969">Cilium</keyword>
<dbReference type="Pfam" id="PF22844">
    <property type="entry name" value="Beta-prop_CATSPERE"/>
    <property type="match status" value="1"/>
</dbReference>
<evidence type="ECO:0000256" key="7">
    <source>
        <dbReference type="ARBA" id="ARBA00023069"/>
    </source>
</evidence>
<dbReference type="EMBL" id="AAQR03148331">
    <property type="status" value="NOT_ANNOTATED_CDS"/>
    <property type="molecule type" value="Genomic_DNA"/>
</dbReference>
<dbReference type="EMBL" id="AAQR03148332">
    <property type="status" value="NOT_ANNOTATED_CDS"/>
    <property type="molecule type" value="Genomic_DNA"/>
</dbReference>
<evidence type="ECO:0000256" key="2">
    <source>
        <dbReference type="ARBA" id="ARBA00022475"/>
    </source>
</evidence>
<evidence type="ECO:0000259" key="15">
    <source>
        <dbReference type="Pfam" id="PF22841"/>
    </source>
</evidence>
<dbReference type="EMBL" id="AAQR03148324">
    <property type="status" value="NOT_ANNOTATED_CDS"/>
    <property type="molecule type" value="Genomic_DNA"/>
</dbReference>
<dbReference type="EMBL" id="AAQR03148327">
    <property type="status" value="NOT_ANNOTATED_CDS"/>
    <property type="molecule type" value="Genomic_DNA"/>
</dbReference>
<feature type="chain" id="PRO_5003544318" evidence="14">
    <location>
        <begin position="20"/>
        <end position="956"/>
    </location>
</feature>
<dbReference type="InterPro" id="IPR053817">
    <property type="entry name" value="CATSPERE_NTD2"/>
</dbReference>
<evidence type="ECO:0000256" key="14">
    <source>
        <dbReference type="SAM" id="SignalP"/>
    </source>
</evidence>
<keyword evidence="21" id="KW-1185">Reference proteome</keyword>
<name>H0WTM2_OTOGA</name>
<evidence type="ECO:0000259" key="16">
    <source>
        <dbReference type="Pfam" id="PF22843"/>
    </source>
</evidence>
<evidence type="ECO:0000256" key="5">
    <source>
        <dbReference type="ARBA" id="ARBA00022846"/>
    </source>
</evidence>
<evidence type="ECO:0000256" key="10">
    <source>
        <dbReference type="ARBA" id="ARBA00023180"/>
    </source>
</evidence>
<keyword evidence="8 13" id="KW-0472">Membrane</keyword>